<evidence type="ECO:0000256" key="1">
    <source>
        <dbReference type="ARBA" id="ARBA00022448"/>
    </source>
</evidence>
<keyword evidence="7" id="KW-0472">Membrane</keyword>
<keyword evidence="2" id="KW-0509">mRNA transport</keyword>
<comment type="subcellular location">
    <subcellularLocation>
        <location evidence="7">Nucleus</location>
        <location evidence="7">Nuclear pore complex</location>
    </subcellularLocation>
    <subcellularLocation>
        <location evidence="7">Nucleus membrane</location>
    </subcellularLocation>
</comment>
<evidence type="ECO:0000313" key="9">
    <source>
        <dbReference type="EMBL" id="KAL1306727.1"/>
    </source>
</evidence>
<proteinExistence type="inferred from homology"/>
<evidence type="ECO:0000256" key="6">
    <source>
        <dbReference type="ARBA" id="ARBA00023242"/>
    </source>
</evidence>
<feature type="region of interest" description="Disordered" evidence="8">
    <location>
        <begin position="108"/>
        <end position="147"/>
    </location>
</feature>
<dbReference type="EMBL" id="JBFMKM010000004">
    <property type="protein sequence ID" value="KAL1306727.1"/>
    <property type="molecule type" value="Genomic_DNA"/>
</dbReference>
<comment type="subunit">
    <text evidence="7">Part of the nuclear pore complex (NPC).</text>
</comment>
<dbReference type="Proteomes" id="UP001562354">
    <property type="component" value="Unassembled WGS sequence"/>
</dbReference>
<dbReference type="Gene3D" id="1.20.190.50">
    <property type="match status" value="1"/>
</dbReference>
<keyword evidence="10" id="KW-1185">Reference proteome</keyword>
<gene>
    <name evidence="9" type="ORF">AAFC00_005393</name>
</gene>
<protein>
    <recommendedName>
        <fullName evidence="7">Nuclear pore complex protein</fullName>
    </recommendedName>
</protein>
<sequence>MAPMTRATKAVHRKQSAHPQRARVDMDQPEPSWELVQHTTAQDDAADPISPLRDMADRVGREVDHFAETLDKFNNRLHDEDAYGAAYELTVEYKAYANSVINKLKKQHSARRLHSKKNDFGKRCRESHTSLPGTSIYPRDEDEQLDGGDPLHTIKYWQTESDTWELFRLMLELRYRPNSEQAQHERKAKLAQSAPTNRYTTPSALWDNFTLNDDQARERHLVLKWLQETAAHGDSDELDGTSPDSNQDAGVWVNGWMETREKIKGAKRARFLPADNAAGLDIRCSDTNEPLVSQLDPDAPSRQRGVLEKKDALSERSLWISCWSMLRRGTPWAEVCEWCSVRNQDWRAVSLGAAVNSPQDIPIPGYSAGTLWRHTCYTLATKQGTDEYEAAVYGLMSGHLDSVRKVCKTWDDHLYAHYNSLLLNKFDLYLHEKLPDRVTTAYVPTPDSFNTNITIDLMEKLQGDPATSSEAGQPMKLLQASLIANSFENLCQGLSSAITSAAWYRSQHRSAATENRRETAIANDFDALRIATHMLIMLREFYPPLSADTAETVAMDNIVAAYIHFLSAVGKRDLAPLYASKMAPARAKASLAQVLSMVDHVQDKVSFIKLMGVYGLDPMAVLIEQSRYLVRNLTLERDLNEAHLQIVEETTDTVYPGQRIKLDFTSAATGSETLADHLIVFYLVEGHWDVTFSTLAYACRKLLLHGYFLEASRLVQKLPFESLSATKSRSVLGRAVNVMDREDILSFQDDAGAAATLRVLQRQSQAYYELTILVRAIAALENWRRMEHEHMSKIPQPTSAPSKLKRAFEDTCNTLEPVFTGILLRAKDDKEESELSQIRAHYLPEVVLAYNAALCAAAHLKSRDYFMNAMDLAAVVADNKTGLAVAIMAAGRMTEVVTAFAHTSEHMLKLNEIGTKPRREKKSKTGGNLAIWEIGG</sequence>
<dbReference type="RefSeq" id="XP_069202999.1">
    <property type="nucleotide sequence ID" value="XM_069345170.1"/>
</dbReference>
<keyword evidence="4 7" id="KW-0811">Translocation</keyword>
<organism evidence="9 10">
    <name type="scientific">Neodothiora populina</name>
    <dbReference type="NCBI Taxonomy" id="2781224"/>
    <lineage>
        <taxon>Eukaryota</taxon>
        <taxon>Fungi</taxon>
        <taxon>Dikarya</taxon>
        <taxon>Ascomycota</taxon>
        <taxon>Pezizomycotina</taxon>
        <taxon>Dothideomycetes</taxon>
        <taxon>Dothideomycetidae</taxon>
        <taxon>Dothideales</taxon>
        <taxon>Dothioraceae</taxon>
        <taxon>Neodothiora</taxon>
    </lineage>
</organism>
<dbReference type="InterPro" id="IPR007252">
    <property type="entry name" value="Nup84/Nup107"/>
</dbReference>
<keyword evidence="1 7" id="KW-0813">Transport</keyword>
<feature type="region of interest" description="Disordered" evidence="8">
    <location>
        <begin position="1"/>
        <end position="29"/>
    </location>
</feature>
<dbReference type="Pfam" id="PF04121">
    <property type="entry name" value="Nup84_Nup100"/>
    <property type="match status" value="1"/>
</dbReference>
<comment type="caution">
    <text evidence="9">The sequence shown here is derived from an EMBL/GenBank/DDBJ whole genome shotgun (WGS) entry which is preliminary data.</text>
</comment>
<comment type="similarity">
    <text evidence="7">Belongs to the nucleoporin Nup84/Nup107 family.</text>
</comment>
<accession>A0ABR3PKX6</accession>
<name>A0ABR3PKX6_9PEZI</name>
<evidence type="ECO:0000256" key="2">
    <source>
        <dbReference type="ARBA" id="ARBA00022816"/>
    </source>
</evidence>
<evidence type="ECO:0000256" key="4">
    <source>
        <dbReference type="ARBA" id="ARBA00023010"/>
    </source>
</evidence>
<evidence type="ECO:0000256" key="7">
    <source>
        <dbReference type="RuleBase" id="RU365072"/>
    </source>
</evidence>
<dbReference type="Gene3D" id="1.10.3450.20">
    <property type="match status" value="1"/>
</dbReference>
<comment type="function">
    <text evidence="7">Functions as a component of the nuclear pore complex (NPC).</text>
</comment>
<evidence type="ECO:0000313" key="10">
    <source>
        <dbReference type="Proteomes" id="UP001562354"/>
    </source>
</evidence>
<evidence type="ECO:0000256" key="5">
    <source>
        <dbReference type="ARBA" id="ARBA00023132"/>
    </source>
</evidence>
<dbReference type="PANTHER" id="PTHR13003">
    <property type="entry name" value="NUP107-RELATED"/>
    <property type="match status" value="1"/>
</dbReference>
<feature type="compositionally biased region" description="Basic and acidic residues" evidence="8">
    <location>
        <begin position="116"/>
        <end position="128"/>
    </location>
</feature>
<keyword evidence="5 7" id="KW-0906">Nuclear pore complex</keyword>
<reference evidence="9 10" key="1">
    <citation type="submission" date="2024-07" db="EMBL/GenBank/DDBJ databases">
        <title>Draft sequence of the Neodothiora populina.</title>
        <authorList>
            <person name="Drown D.D."/>
            <person name="Schuette U.S."/>
            <person name="Buechlein A.B."/>
            <person name="Rusch D.R."/>
            <person name="Winton L.W."/>
            <person name="Adams G.A."/>
        </authorList>
    </citation>
    <scope>NUCLEOTIDE SEQUENCE [LARGE SCALE GENOMIC DNA]</scope>
    <source>
        <strain evidence="9 10">CPC 39397</strain>
    </source>
</reference>
<evidence type="ECO:0000256" key="8">
    <source>
        <dbReference type="SAM" id="MobiDB-lite"/>
    </source>
</evidence>
<keyword evidence="6 7" id="KW-0539">Nucleus</keyword>
<dbReference type="PANTHER" id="PTHR13003:SF2">
    <property type="entry name" value="NUCLEAR PORE COMPLEX PROTEIN NUP107"/>
    <property type="match status" value="1"/>
</dbReference>
<keyword evidence="3" id="KW-0653">Protein transport</keyword>
<evidence type="ECO:0000256" key="3">
    <source>
        <dbReference type="ARBA" id="ARBA00022927"/>
    </source>
</evidence>
<dbReference type="GeneID" id="95979092"/>